<evidence type="ECO:0000313" key="1">
    <source>
        <dbReference type="EMBL" id="EMD97216.1"/>
    </source>
</evidence>
<dbReference type="Proteomes" id="UP000016936">
    <property type="component" value="Unassembled WGS sequence"/>
</dbReference>
<dbReference type="InterPro" id="IPR038883">
    <property type="entry name" value="AN11006-like"/>
</dbReference>
<evidence type="ECO:0000313" key="2">
    <source>
        <dbReference type="Proteomes" id="UP000016936"/>
    </source>
</evidence>
<sequence>MPEPYQHFNFLGIPREIRDAVYEYTLCSFSQRRGPYDITQCAGLCSRTDVQLCHFTGNLNLLLANKQIHNEGYKIMSEKNLFVVVQIHDSVNECSMIHGHLPPAFVLYSAYHNEREQMRSESYPWHTMRIRLDSKNNMTGDMAMNGEYTEIVMLLEDCMNILQRFGLRVTDEKLPDPNGRLLAMRLPIKVVVELNPKRGGYDRETSYMNLRNSHSAIDQKKLLKCIGNTFRAYDNFEIKNCDEEALAAEVVQQVSKDPSISLALFQAHIERHASNSETSWNQGNIVECANFCTDGLELVHRVRFSAPLVYQLCDDGLQNCFQTSQLIHRLYYLLARCTFAHLSTLVDKRIEEDNYQYIGDTAHALFDLLKTHRKRVHGFLSHYDPPIHEEAEISYMKAKALRVEWEFHSMAPWGEMLRCIEEAKRLQPGNPIYEEEERKAKKWIEDNARYKACDTRMNQMTYTVALIQSIQRDEYDIARSEGWYQRSMSKYALARL</sequence>
<reference evidence="2" key="2">
    <citation type="journal article" date="2013" name="PLoS Genet.">
        <title>Comparative genome structure, secondary metabolite, and effector coding capacity across Cochliobolus pathogens.</title>
        <authorList>
            <person name="Condon B.J."/>
            <person name="Leng Y."/>
            <person name="Wu D."/>
            <person name="Bushley K.E."/>
            <person name="Ohm R.A."/>
            <person name="Otillar R."/>
            <person name="Martin J."/>
            <person name="Schackwitz W."/>
            <person name="Grimwood J."/>
            <person name="MohdZainudin N."/>
            <person name="Xue C."/>
            <person name="Wang R."/>
            <person name="Manning V.A."/>
            <person name="Dhillon B."/>
            <person name="Tu Z.J."/>
            <person name="Steffenson B.J."/>
            <person name="Salamov A."/>
            <person name="Sun H."/>
            <person name="Lowry S."/>
            <person name="LaButti K."/>
            <person name="Han J."/>
            <person name="Copeland A."/>
            <person name="Lindquist E."/>
            <person name="Barry K."/>
            <person name="Schmutz J."/>
            <person name="Baker S.E."/>
            <person name="Ciuffetti L.M."/>
            <person name="Grigoriev I.V."/>
            <person name="Zhong S."/>
            <person name="Turgeon B.G."/>
        </authorList>
    </citation>
    <scope>NUCLEOTIDE SEQUENCE [LARGE SCALE GENOMIC DNA]</scope>
    <source>
        <strain evidence="2">C5 / ATCC 48332 / race O</strain>
    </source>
</reference>
<dbReference type="EMBL" id="KB445569">
    <property type="protein sequence ID" value="EMD97216.1"/>
    <property type="molecule type" value="Genomic_DNA"/>
</dbReference>
<dbReference type="AlphaFoldDB" id="M2UUH4"/>
<accession>M2UUH4</accession>
<reference evidence="1 2" key="1">
    <citation type="journal article" date="2012" name="PLoS Pathog.">
        <title>Diverse lifestyles and strategies of plant pathogenesis encoded in the genomes of eighteen Dothideomycetes fungi.</title>
        <authorList>
            <person name="Ohm R.A."/>
            <person name="Feau N."/>
            <person name="Henrissat B."/>
            <person name="Schoch C.L."/>
            <person name="Horwitz B.A."/>
            <person name="Barry K.W."/>
            <person name="Condon B.J."/>
            <person name="Copeland A.C."/>
            <person name="Dhillon B."/>
            <person name="Glaser F."/>
            <person name="Hesse C.N."/>
            <person name="Kosti I."/>
            <person name="LaButti K."/>
            <person name="Lindquist E.A."/>
            <person name="Lucas S."/>
            <person name="Salamov A.A."/>
            <person name="Bradshaw R.E."/>
            <person name="Ciuffetti L."/>
            <person name="Hamelin R.C."/>
            <person name="Kema G.H.J."/>
            <person name="Lawrence C."/>
            <person name="Scott J.A."/>
            <person name="Spatafora J.W."/>
            <person name="Turgeon B.G."/>
            <person name="de Wit P.J.G.M."/>
            <person name="Zhong S."/>
            <person name="Goodwin S.B."/>
            <person name="Grigoriev I.V."/>
        </authorList>
    </citation>
    <scope>NUCLEOTIDE SEQUENCE [LARGE SCALE GENOMIC DNA]</scope>
    <source>
        <strain evidence="2">C5 / ATCC 48332 / race O</strain>
    </source>
</reference>
<keyword evidence="2" id="KW-1185">Reference proteome</keyword>
<organism evidence="1 2">
    <name type="scientific">Cochliobolus heterostrophus (strain C5 / ATCC 48332 / race O)</name>
    <name type="common">Southern corn leaf blight fungus</name>
    <name type="synonym">Bipolaris maydis</name>
    <dbReference type="NCBI Taxonomy" id="701091"/>
    <lineage>
        <taxon>Eukaryota</taxon>
        <taxon>Fungi</taxon>
        <taxon>Dikarya</taxon>
        <taxon>Ascomycota</taxon>
        <taxon>Pezizomycotina</taxon>
        <taxon>Dothideomycetes</taxon>
        <taxon>Pleosporomycetidae</taxon>
        <taxon>Pleosporales</taxon>
        <taxon>Pleosporineae</taxon>
        <taxon>Pleosporaceae</taxon>
        <taxon>Bipolaris</taxon>
    </lineage>
</organism>
<name>M2UUH4_COCH5</name>
<dbReference type="HOGENOM" id="CLU_486712_0_0_1"/>
<dbReference type="PANTHER" id="PTHR42085:SF2">
    <property type="entry name" value="F-BOX DOMAIN-CONTAINING PROTEIN"/>
    <property type="match status" value="1"/>
</dbReference>
<dbReference type="OrthoDB" id="5314997at2759"/>
<protein>
    <submittedName>
        <fullName evidence="1">Uncharacterized protein</fullName>
    </submittedName>
</protein>
<proteinExistence type="predicted"/>
<dbReference type="eggNOG" id="ENOG502RR6N">
    <property type="taxonomic scope" value="Eukaryota"/>
</dbReference>
<gene>
    <name evidence="1" type="ORF">COCHEDRAFT_1190114</name>
</gene>
<dbReference type="OMA" id="HNEREQM"/>
<dbReference type="PANTHER" id="PTHR42085">
    <property type="entry name" value="F-BOX DOMAIN-CONTAINING PROTEIN"/>
    <property type="match status" value="1"/>
</dbReference>